<comment type="caution">
    <text evidence="1">The sequence shown here is derived from an EMBL/GenBank/DDBJ whole genome shotgun (WGS) entry which is preliminary data.</text>
</comment>
<reference evidence="1" key="1">
    <citation type="journal article" date="2015" name="Nature">
        <title>Complex archaea that bridge the gap between prokaryotes and eukaryotes.</title>
        <authorList>
            <person name="Spang A."/>
            <person name="Saw J.H."/>
            <person name="Jorgensen S.L."/>
            <person name="Zaremba-Niedzwiedzka K."/>
            <person name="Martijn J."/>
            <person name="Lind A.E."/>
            <person name="van Eijk R."/>
            <person name="Schleper C."/>
            <person name="Guy L."/>
            <person name="Ettema T.J."/>
        </authorList>
    </citation>
    <scope>NUCLEOTIDE SEQUENCE</scope>
</reference>
<evidence type="ECO:0000313" key="1">
    <source>
        <dbReference type="EMBL" id="KKN64714.1"/>
    </source>
</evidence>
<dbReference type="EMBL" id="LAZR01000545">
    <property type="protein sequence ID" value="KKN64714.1"/>
    <property type="molecule type" value="Genomic_DNA"/>
</dbReference>
<protein>
    <submittedName>
        <fullName evidence="1">Uncharacterized protein</fullName>
    </submittedName>
</protein>
<name>A0A0F9SCG1_9ZZZZ</name>
<proteinExistence type="predicted"/>
<dbReference type="AlphaFoldDB" id="A0A0F9SCG1"/>
<sequence>MDKLWLWIADRLPRRLVMWTAIRLMVNATAGKYSGQIVPDLTAIEALRRW</sequence>
<organism evidence="1">
    <name type="scientific">marine sediment metagenome</name>
    <dbReference type="NCBI Taxonomy" id="412755"/>
    <lineage>
        <taxon>unclassified sequences</taxon>
        <taxon>metagenomes</taxon>
        <taxon>ecological metagenomes</taxon>
    </lineage>
</organism>
<gene>
    <name evidence="1" type="ORF">LCGC14_0488460</name>
</gene>
<accession>A0A0F9SCG1</accession>